<dbReference type="Proteomes" id="UP000325787">
    <property type="component" value="Chromosome"/>
</dbReference>
<comment type="subcellular location">
    <subcellularLocation>
        <location evidence="1 7">Cell membrane</location>
        <topology evidence="1 7">Multi-pass membrane protein</topology>
    </subcellularLocation>
</comment>
<dbReference type="AlphaFoldDB" id="A0A5Q0GWF7"/>
<keyword evidence="5 7" id="KW-1133">Transmembrane helix</keyword>
<keyword evidence="3" id="KW-1003">Cell membrane</keyword>
<dbReference type="RefSeq" id="WP_153278048.1">
    <property type="nucleotide sequence ID" value="NZ_CP034550.1"/>
</dbReference>
<evidence type="ECO:0000259" key="8">
    <source>
        <dbReference type="PROSITE" id="PS50928"/>
    </source>
</evidence>
<evidence type="ECO:0000313" key="10">
    <source>
        <dbReference type="Proteomes" id="UP000325787"/>
    </source>
</evidence>
<dbReference type="GO" id="GO:0055085">
    <property type="term" value="P:transmembrane transport"/>
    <property type="evidence" value="ECO:0007669"/>
    <property type="project" value="InterPro"/>
</dbReference>
<accession>A0A5Q0GWF7</accession>
<dbReference type="EMBL" id="CP034550">
    <property type="protein sequence ID" value="QFZ18319.1"/>
    <property type="molecule type" value="Genomic_DNA"/>
</dbReference>
<dbReference type="GO" id="GO:0005886">
    <property type="term" value="C:plasma membrane"/>
    <property type="evidence" value="ECO:0007669"/>
    <property type="project" value="UniProtKB-SubCell"/>
</dbReference>
<name>A0A5Q0GWF7_SACSY</name>
<feature type="transmembrane region" description="Helical" evidence="7">
    <location>
        <begin position="361"/>
        <end position="384"/>
    </location>
</feature>
<feature type="transmembrane region" description="Helical" evidence="7">
    <location>
        <begin position="257"/>
        <end position="277"/>
    </location>
</feature>
<feature type="domain" description="ABC transmembrane type-1" evidence="8">
    <location>
        <begin position="89"/>
        <end position="281"/>
    </location>
</feature>
<feature type="domain" description="ABC transmembrane type-1" evidence="8">
    <location>
        <begin position="357"/>
        <end position="549"/>
    </location>
</feature>
<evidence type="ECO:0000256" key="5">
    <source>
        <dbReference type="ARBA" id="ARBA00022989"/>
    </source>
</evidence>
<feature type="transmembrane region" description="Helical" evidence="7">
    <location>
        <begin position="298"/>
        <end position="317"/>
    </location>
</feature>
<dbReference type="Pfam" id="PF00528">
    <property type="entry name" value="BPD_transp_1"/>
    <property type="match status" value="2"/>
</dbReference>
<feature type="transmembrane region" description="Helical" evidence="7">
    <location>
        <begin position="93"/>
        <end position="119"/>
    </location>
</feature>
<dbReference type="PANTHER" id="PTHR30043:SF1">
    <property type="entry name" value="ABC TRANSPORT SYSTEM PERMEASE PROTEIN P69"/>
    <property type="match status" value="1"/>
</dbReference>
<dbReference type="OrthoDB" id="9808005at2"/>
<sequence length="557" mass="57393">MTLATRPPGELVGCRPTGAVPRRPGPRRRARRWWLLACAAAVVAAALPAFAGGTPVVRVEGLGQLGEFFAAAAHPRLDGPFAALVAGSAATTLAYAVLGTAVSLVIGLVGGVLTSQVWWRVDAPGRRVRDVLAWGAARLAFVVPRGVHEVVWGLGLLVVLGRGPVVAVLAIGIPFGAVTAKVFAELLDEADRAPYEALLAAGAPRPVAVLHGLLPAALGDLLSYAFYRLECAIRSATALGLVGAGGLGTELLDSFRALVYGEMWTLLYALVVLSAVADGWSTAVRARLAGPRGRPDPLVAGSVVLVPALVACSAWWVRLDPSVLWDDRSAHQALVLARQSWPPAAGEGGIAGLVRLCGTTLAMSVLAVAVAFVLGALLALPAAALPQLDRTGAARLRRLPAVLLARSAMLLLRAVPPPVWALLALFAFHPGVVPGAVALGAYTAGVLGRLMAEAVDNLDGRPLRALGALGASRGGVLCYGVLPAAAGRFAAYGLYRWEVTVRETVVVGVVGAGGLGVVLQHQLNSFHFDRAAATVLAVVALTAVVDLVSAAVRRSVR</sequence>
<evidence type="ECO:0000256" key="1">
    <source>
        <dbReference type="ARBA" id="ARBA00004651"/>
    </source>
</evidence>
<evidence type="ECO:0000256" key="7">
    <source>
        <dbReference type="RuleBase" id="RU363032"/>
    </source>
</evidence>
<evidence type="ECO:0000256" key="6">
    <source>
        <dbReference type="ARBA" id="ARBA00023136"/>
    </source>
</evidence>
<protein>
    <submittedName>
        <fullName evidence="9">ABC transporter permease subunit</fullName>
    </submittedName>
</protein>
<dbReference type="SUPFAM" id="SSF161098">
    <property type="entry name" value="MetI-like"/>
    <property type="match status" value="2"/>
</dbReference>
<comment type="similarity">
    <text evidence="7">Belongs to the binding-protein-dependent transport system permease family.</text>
</comment>
<keyword evidence="10" id="KW-1185">Reference proteome</keyword>
<feature type="transmembrane region" description="Helical" evidence="7">
    <location>
        <begin position="420"/>
        <end position="442"/>
    </location>
</feature>
<dbReference type="InterPro" id="IPR000515">
    <property type="entry name" value="MetI-like"/>
</dbReference>
<evidence type="ECO:0000256" key="4">
    <source>
        <dbReference type="ARBA" id="ARBA00022692"/>
    </source>
</evidence>
<gene>
    <name evidence="9" type="ORF">EKG83_13235</name>
</gene>
<proteinExistence type="inferred from homology"/>
<keyword evidence="2 7" id="KW-0813">Transport</keyword>
<reference evidence="10" key="1">
    <citation type="journal article" date="2021" name="Curr. Microbiol.">
        <title>Complete genome of nocamycin-producing strain Saccharothrix syringae NRRL B-16468 reveals the biosynthetic potential for secondary metabolites.</title>
        <authorList>
            <person name="Mo X."/>
            <person name="Yang S."/>
        </authorList>
    </citation>
    <scope>NUCLEOTIDE SEQUENCE [LARGE SCALE GENOMIC DNA]</scope>
    <source>
        <strain evidence="10">ATCC 51364 / DSM 43886 / JCM 6844 / KCTC 9398 / NBRC 14523 / NRRL B-16468 / INA 2240</strain>
    </source>
</reference>
<keyword evidence="4 7" id="KW-0812">Transmembrane</keyword>
<keyword evidence="6 7" id="KW-0472">Membrane</keyword>
<dbReference type="CDD" id="cd06261">
    <property type="entry name" value="TM_PBP2"/>
    <property type="match status" value="1"/>
</dbReference>
<evidence type="ECO:0000256" key="3">
    <source>
        <dbReference type="ARBA" id="ARBA00022475"/>
    </source>
</evidence>
<organism evidence="9 10">
    <name type="scientific">Saccharothrix syringae</name>
    <name type="common">Nocardiopsis syringae</name>
    <dbReference type="NCBI Taxonomy" id="103733"/>
    <lineage>
        <taxon>Bacteria</taxon>
        <taxon>Bacillati</taxon>
        <taxon>Actinomycetota</taxon>
        <taxon>Actinomycetes</taxon>
        <taxon>Pseudonocardiales</taxon>
        <taxon>Pseudonocardiaceae</taxon>
        <taxon>Saccharothrix</taxon>
    </lineage>
</organism>
<dbReference type="InterPro" id="IPR035906">
    <property type="entry name" value="MetI-like_sf"/>
</dbReference>
<feature type="transmembrane region" description="Helical" evidence="7">
    <location>
        <begin position="499"/>
        <end position="519"/>
    </location>
</feature>
<dbReference type="KEGG" id="ssyi:EKG83_13235"/>
<evidence type="ECO:0000256" key="2">
    <source>
        <dbReference type="ARBA" id="ARBA00022448"/>
    </source>
</evidence>
<feature type="transmembrane region" description="Helical" evidence="7">
    <location>
        <begin position="33"/>
        <end position="51"/>
    </location>
</feature>
<evidence type="ECO:0000313" key="9">
    <source>
        <dbReference type="EMBL" id="QFZ18319.1"/>
    </source>
</evidence>
<dbReference type="PROSITE" id="PS50928">
    <property type="entry name" value="ABC_TM1"/>
    <property type="match status" value="2"/>
</dbReference>
<feature type="transmembrane region" description="Helical" evidence="7">
    <location>
        <begin position="531"/>
        <end position="552"/>
    </location>
</feature>
<dbReference type="Gene3D" id="1.10.3720.10">
    <property type="entry name" value="MetI-like"/>
    <property type="match status" value="2"/>
</dbReference>
<dbReference type="PANTHER" id="PTHR30043">
    <property type="entry name" value="PHOSPHONATES TRANSPORT SYSTEM PERMEASE PROTEIN"/>
    <property type="match status" value="1"/>
</dbReference>